<feature type="transmembrane region" description="Helical" evidence="1">
    <location>
        <begin position="90"/>
        <end position="107"/>
    </location>
</feature>
<gene>
    <name evidence="2" type="ordered locus">HD_0467</name>
</gene>
<keyword evidence="1" id="KW-0472">Membrane</keyword>
<accession>G1UBA0</accession>
<feature type="transmembrane region" description="Helical" evidence="1">
    <location>
        <begin position="171"/>
        <end position="198"/>
    </location>
</feature>
<dbReference type="AlphaFoldDB" id="G1UBA0"/>
<keyword evidence="1" id="KW-0812">Transmembrane</keyword>
<dbReference type="Proteomes" id="UP000001022">
    <property type="component" value="Chromosome"/>
</dbReference>
<dbReference type="HOGENOM" id="CLU_064238_2_0_6"/>
<evidence type="ECO:0008006" key="4">
    <source>
        <dbReference type="Google" id="ProtNLM"/>
    </source>
</evidence>
<feature type="transmembrane region" description="Helical" evidence="1">
    <location>
        <begin position="119"/>
        <end position="136"/>
    </location>
</feature>
<dbReference type="EMBL" id="AE017143">
    <property type="protein sequence ID" value="AAP95427.1"/>
    <property type="molecule type" value="Genomic_DNA"/>
</dbReference>
<proteinExistence type="predicted"/>
<dbReference type="KEGG" id="hdu:HD_0467"/>
<feature type="transmembrane region" description="Helical" evidence="1">
    <location>
        <begin position="12"/>
        <end position="33"/>
    </location>
</feature>
<reference evidence="3" key="1">
    <citation type="submission" date="2003-06" db="EMBL/GenBank/DDBJ databases">
        <title>The complete genome sequence of Haemophilus ducreyi.</title>
        <authorList>
            <person name="Munson R.S. Jr."/>
            <person name="Ray W.C."/>
            <person name="Mahairas G."/>
            <person name="Sabo P."/>
            <person name="Mungur R."/>
            <person name="Johnson L."/>
            <person name="Nguyen D."/>
            <person name="Wang J."/>
            <person name="Forst C."/>
            <person name="Hood L."/>
        </authorList>
    </citation>
    <scope>NUCLEOTIDE SEQUENCE [LARGE SCALE GENOMIC DNA]</scope>
    <source>
        <strain evidence="3">35000HP / ATCC 700724</strain>
    </source>
</reference>
<feature type="transmembrane region" description="Helical" evidence="1">
    <location>
        <begin position="68"/>
        <end position="84"/>
    </location>
</feature>
<feature type="transmembrane region" description="Helical" evidence="1">
    <location>
        <begin position="39"/>
        <end position="56"/>
    </location>
</feature>
<dbReference type="RefSeq" id="WP_010944480.1">
    <property type="nucleotide sequence ID" value="NC_002940.2"/>
</dbReference>
<dbReference type="InterPro" id="IPR025576">
    <property type="entry name" value="YwiC"/>
</dbReference>
<dbReference type="OrthoDB" id="2380563at2"/>
<feature type="transmembrane region" description="Helical" evidence="1">
    <location>
        <begin position="218"/>
        <end position="235"/>
    </location>
</feature>
<evidence type="ECO:0000313" key="2">
    <source>
        <dbReference type="EMBL" id="AAP95427.1"/>
    </source>
</evidence>
<protein>
    <recommendedName>
        <fullName evidence="4">Sugar phosphate permease, required for N-linked glycosylation</fullName>
    </recommendedName>
</protein>
<feature type="transmembrane region" description="Helical" evidence="1">
    <location>
        <begin position="142"/>
        <end position="159"/>
    </location>
</feature>
<dbReference type="STRING" id="233412.HD_0467"/>
<dbReference type="eggNOG" id="ENOG502ZBRV">
    <property type="taxonomic scope" value="Bacteria"/>
</dbReference>
<dbReference type="Pfam" id="PF14256">
    <property type="entry name" value="YwiC"/>
    <property type="match status" value="1"/>
</dbReference>
<sequence>MYKVNPVIPNQHGALVMASIPFVYGMFAAKPIINHSWLALSWLFLYLFSYPFFSLFSKKPTARNKKWAVIYASLSLLFVLPVLWQKPTILQFLGLILPLAIIQIYYAKQQNERHLVNDIAGYLTFGVMGMASFYLATEQVNWGILLHPTLFFIAATFYVKSMVRERKQPLYMELSIAIHLILAISYILSGHIWLFLAYLVSLARAIMVPSFAWNIKKIGLLEFPIMLLFLACLVMT</sequence>
<keyword evidence="1" id="KW-1133">Transmembrane helix</keyword>
<keyword evidence="3" id="KW-1185">Reference proteome</keyword>
<evidence type="ECO:0000256" key="1">
    <source>
        <dbReference type="SAM" id="Phobius"/>
    </source>
</evidence>
<organism evidence="2 3">
    <name type="scientific">Haemophilus ducreyi (strain 35000HP / ATCC 700724)</name>
    <dbReference type="NCBI Taxonomy" id="233412"/>
    <lineage>
        <taxon>Bacteria</taxon>
        <taxon>Pseudomonadati</taxon>
        <taxon>Pseudomonadota</taxon>
        <taxon>Gammaproteobacteria</taxon>
        <taxon>Pasteurellales</taxon>
        <taxon>Pasteurellaceae</taxon>
        <taxon>Haemophilus</taxon>
    </lineage>
</organism>
<evidence type="ECO:0000313" key="3">
    <source>
        <dbReference type="Proteomes" id="UP000001022"/>
    </source>
</evidence>
<name>G1UBA0_HAEDU</name>